<sequence>MSLFQHELAHVYWIGGSPCAGKSTVARRLSGEYGFRYYKCDDCYDDHMARSTAERHPAMYSIKDFTWNQVWSSKFCAEPVDRQIRDVIAVYEEQFQLILEDLLALPSDTKIVVEGAALLPSSVAPHLLHPHQGVWLFPAAEFQISHYVDREWIGGVLKHYENPDLAFSNWMARDIGFADEMMRRAERHELASVVVDGARSAEETFDFVTKHFRLK</sequence>
<dbReference type="AlphaFoldDB" id="A0A5R9GKF3"/>
<accession>A0A5R9GKF3</accession>
<dbReference type="CDD" id="cd02019">
    <property type="entry name" value="NK"/>
    <property type="match status" value="1"/>
</dbReference>
<dbReference type="OrthoDB" id="2835040at2"/>
<dbReference type="EMBL" id="VCIW01000002">
    <property type="protein sequence ID" value="TLS53453.1"/>
    <property type="molecule type" value="Genomic_DNA"/>
</dbReference>
<reference evidence="1 2" key="1">
    <citation type="submission" date="2019-05" db="EMBL/GenBank/DDBJ databases">
        <authorList>
            <person name="Narsing Rao M.P."/>
            <person name="Li W.J."/>
        </authorList>
    </citation>
    <scope>NUCLEOTIDE SEQUENCE [LARGE SCALE GENOMIC DNA]</scope>
    <source>
        <strain evidence="1 2">SYSU_K30003</strain>
    </source>
</reference>
<gene>
    <name evidence="1" type="ORF">FE782_04060</name>
</gene>
<dbReference type="InterPro" id="IPR027417">
    <property type="entry name" value="P-loop_NTPase"/>
</dbReference>
<evidence type="ECO:0000313" key="1">
    <source>
        <dbReference type="EMBL" id="TLS53453.1"/>
    </source>
</evidence>
<protein>
    <submittedName>
        <fullName evidence="1">Uncharacterized protein</fullName>
    </submittedName>
</protein>
<comment type="caution">
    <text evidence="1">The sequence shown here is derived from an EMBL/GenBank/DDBJ whole genome shotgun (WGS) entry which is preliminary data.</text>
</comment>
<dbReference type="Proteomes" id="UP000309676">
    <property type="component" value="Unassembled WGS sequence"/>
</dbReference>
<name>A0A5R9GKF3_9BACL</name>
<dbReference type="SUPFAM" id="SSF52540">
    <property type="entry name" value="P-loop containing nucleoside triphosphate hydrolases"/>
    <property type="match status" value="1"/>
</dbReference>
<keyword evidence="2" id="KW-1185">Reference proteome</keyword>
<organism evidence="1 2">
    <name type="scientific">Paenibacillus antri</name>
    <dbReference type="NCBI Taxonomy" id="2582848"/>
    <lineage>
        <taxon>Bacteria</taxon>
        <taxon>Bacillati</taxon>
        <taxon>Bacillota</taxon>
        <taxon>Bacilli</taxon>
        <taxon>Bacillales</taxon>
        <taxon>Paenibacillaceae</taxon>
        <taxon>Paenibacillus</taxon>
    </lineage>
</organism>
<dbReference type="Gene3D" id="3.40.50.300">
    <property type="entry name" value="P-loop containing nucleotide triphosphate hydrolases"/>
    <property type="match status" value="1"/>
</dbReference>
<evidence type="ECO:0000313" key="2">
    <source>
        <dbReference type="Proteomes" id="UP000309676"/>
    </source>
</evidence>
<proteinExistence type="predicted"/>
<dbReference type="RefSeq" id="WP_138192763.1">
    <property type="nucleotide sequence ID" value="NZ_VCIW01000002.1"/>
</dbReference>